<sequence length="29" mass="3359">SQFPEEAGKRALEFLKHIKQLPEDAEAIY</sequence>
<reference evidence="1" key="1">
    <citation type="journal article" date="2014" name="Front. Microbiol.">
        <title>High frequency of phylogenetically diverse reductive dehalogenase-homologous genes in deep subseafloor sedimentary metagenomes.</title>
        <authorList>
            <person name="Kawai M."/>
            <person name="Futagami T."/>
            <person name="Toyoda A."/>
            <person name="Takaki Y."/>
            <person name="Nishi S."/>
            <person name="Hori S."/>
            <person name="Arai W."/>
            <person name="Tsubouchi T."/>
            <person name="Morono Y."/>
            <person name="Uchiyama I."/>
            <person name="Ito T."/>
            <person name="Fujiyama A."/>
            <person name="Inagaki F."/>
            <person name="Takami H."/>
        </authorList>
    </citation>
    <scope>NUCLEOTIDE SEQUENCE</scope>
    <source>
        <strain evidence="1">Expedition CK06-06</strain>
    </source>
</reference>
<name>X1KGL1_9ZZZZ</name>
<organism evidence="1">
    <name type="scientific">marine sediment metagenome</name>
    <dbReference type="NCBI Taxonomy" id="412755"/>
    <lineage>
        <taxon>unclassified sequences</taxon>
        <taxon>metagenomes</taxon>
        <taxon>ecological metagenomes</taxon>
    </lineage>
</organism>
<evidence type="ECO:0000313" key="1">
    <source>
        <dbReference type="EMBL" id="GAH81203.1"/>
    </source>
</evidence>
<comment type="caution">
    <text evidence="1">The sequence shown here is derived from an EMBL/GenBank/DDBJ whole genome shotgun (WGS) entry which is preliminary data.</text>
</comment>
<dbReference type="AlphaFoldDB" id="X1KGL1"/>
<gene>
    <name evidence="1" type="ORF">S03H2_66495</name>
</gene>
<dbReference type="EMBL" id="BARU01043426">
    <property type="protein sequence ID" value="GAH81203.1"/>
    <property type="molecule type" value="Genomic_DNA"/>
</dbReference>
<proteinExistence type="predicted"/>
<feature type="non-terminal residue" evidence="1">
    <location>
        <position position="1"/>
    </location>
</feature>
<accession>X1KGL1</accession>
<protein>
    <submittedName>
        <fullName evidence="1">Uncharacterized protein</fullName>
    </submittedName>
</protein>